<gene>
    <name evidence="1" type="ORF">BCR36DRAFT_460401</name>
</gene>
<dbReference type="OrthoDB" id="2170908at2759"/>
<evidence type="ECO:0000313" key="1">
    <source>
        <dbReference type="EMBL" id="ORX43519.1"/>
    </source>
</evidence>
<keyword evidence="2" id="KW-1185">Reference proteome</keyword>
<reference evidence="1 2" key="1">
    <citation type="submission" date="2016-08" db="EMBL/GenBank/DDBJ databases">
        <title>Genomes of anaerobic fungi encode conserved fungal cellulosomes for biomass hydrolysis.</title>
        <authorList>
            <consortium name="DOE Joint Genome Institute"/>
            <person name="Haitjema C.H."/>
            <person name="Gilmore S.P."/>
            <person name="Henske J.K."/>
            <person name="Solomon K.V."/>
            <person name="De Groot R."/>
            <person name="Kuo A."/>
            <person name="Mondo S.J."/>
            <person name="Salamov A.A."/>
            <person name="Labutti K."/>
            <person name="Zhao Z."/>
            <person name="Chiniquy J."/>
            <person name="Barry K."/>
            <person name="Brewer H.M."/>
            <person name="Purvine S.O."/>
            <person name="Wright A.T."/>
            <person name="Boxma B."/>
            <person name="Van Alen T."/>
            <person name="Hackstein J.H."/>
            <person name="Baker S.E."/>
            <person name="Grigoriev I.V."/>
            <person name="O'Malley M.A."/>
        </authorList>
    </citation>
    <scope>NUCLEOTIDE SEQUENCE [LARGE SCALE GENOMIC DNA]</scope>
    <source>
        <strain evidence="2">finn</strain>
    </source>
</reference>
<dbReference type="Pfam" id="PF14223">
    <property type="entry name" value="Retrotran_gag_2"/>
    <property type="match status" value="1"/>
</dbReference>
<dbReference type="Proteomes" id="UP000193719">
    <property type="component" value="Unassembled WGS sequence"/>
</dbReference>
<name>A0A1Y1UYH5_9FUNG</name>
<evidence type="ECO:0000313" key="2">
    <source>
        <dbReference type="Proteomes" id="UP000193719"/>
    </source>
</evidence>
<sequence>MSQEKIAIILTGSSNYFEWMNHIWAEFSKEKIINYLYTDGIKDIDTKNLKEGEDEKLAQNGTAKSIIIHSISRKIHSEVVGMESAFLMLKKIQRNYGGGENDTTYWMMKLNSLKTSNEKEITNFLEEMSNIFNTLEKADCKLSNIEKLKYLYNALPGEYMKKYILKDSTKYEELNKEIQEDIKNRLYNRRDNPMEIDFVNRGSNSKKHYTKDKMDQHKKQKILCHL</sequence>
<organism evidence="1 2">
    <name type="scientific">Piromyces finnis</name>
    <dbReference type="NCBI Taxonomy" id="1754191"/>
    <lineage>
        <taxon>Eukaryota</taxon>
        <taxon>Fungi</taxon>
        <taxon>Fungi incertae sedis</taxon>
        <taxon>Chytridiomycota</taxon>
        <taxon>Chytridiomycota incertae sedis</taxon>
        <taxon>Neocallimastigomycetes</taxon>
        <taxon>Neocallimastigales</taxon>
        <taxon>Neocallimastigaceae</taxon>
        <taxon>Piromyces</taxon>
    </lineage>
</organism>
<dbReference type="EMBL" id="MCFH01000052">
    <property type="protein sequence ID" value="ORX43519.1"/>
    <property type="molecule type" value="Genomic_DNA"/>
</dbReference>
<reference evidence="1 2" key="2">
    <citation type="submission" date="2016-08" db="EMBL/GenBank/DDBJ databases">
        <title>Pervasive Adenine N6-methylation of Active Genes in Fungi.</title>
        <authorList>
            <consortium name="DOE Joint Genome Institute"/>
            <person name="Mondo S.J."/>
            <person name="Dannebaum R.O."/>
            <person name="Kuo R.C."/>
            <person name="Labutti K."/>
            <person name="Haridas S."/>
            <person name="Kuo A."/>
            <person name="Salamov A."/>
            <person name="Ahrendt S.R."/>
            <person name="Lipzen A."/>
            <person name="Sullivan W."/>
            <person name="Andreopoulos W.B."/>
            <person name="Clum A."/>
            <person name="Lindquist E."/>
            <person name="Daum C."/>
            <person name="Ramamoorthy G.K."/>
            <person name="Gryganskyi A."/>
            <person name="Culley D."/>
            <person name="Magnuson J.K."/>
            <person name="James T.Y."/>
            <person name="O'Malley M.A."/>
            <person name="Stajich J.E."/>
            <person name="Spatafora J.W."/>
            <person name="Visel A."/>
            <person name="Grigoriev I.V."/>
        </authorList>
    </citation>
    <scope>NUCLEOTIDE SEQUENCE [LARGE SCALE GENOMIC DNA]</scope>
    <source>
        <strain evidence="2">finn</strain>
    </source>
</reference>
<proteinExistence type="predicted"/>
<comment type="caution">
    <text evidence="1">The sequence shown here is derived from an EMBL/GenBank/DDBJ whole genome shotgun (WGS) entry which is preliminary data.</text>
</comment>
<dbReference type="AlphaFoldDB" id="A0A1Y1UYH5"/>
<protein>
    <submittedName>
        <fullName evidence="1">Uncharacterized protein</fullName>
    </submittedName>
</protein>
<accession>A0A1Y1UYH5</accession>